<evidence type="ECO:0000313" key="13">
    <source>
        <dbReference type="Proteomes" id="UP000326570"/>
    </source>
</evidence>
<gene>
    <name evidence="12" type="ORF">F0P94_10095</name>
</gene>
<dbReference type="RefSeq" id="WP_150903763.1">
    <property type="nucleotide sequence ID" value="NZ_VTWT01000005.1"/>
</dbReference>
<keyword evidence="5" id="KW-0574">Periplasm</keyword>
<keyword evidence="6" id="KW-0560">Oxidoreductase</keyword>
<dbReference type="GO" id="GO:0042597">
    <property type="term" value="C:periplasmic space"/>
    <property type="evidence" value="ECO:0007669"/>
    <property type="project" value="UniProtKB-SubCell"/>
</dbReference>
<feature type="binding site" description="axial binding residue" evidence="9">
    <location>
        <position position="83"/>
    </location>
    <ligand>
        <name>heme c</name>
        <dbReference type="ChEBI" id="CHEBI:61717"/>
        <label>1</label>
    </ligand>
    <ligandPart>
        <name>Fe</name>
        <dbReference type="ChEBI" id="CHEBI:18248"/>
    </ligandPart>
</feature>
<name>A0A5N1IWR9_9BACT</name>
<dbReference type="GO" id="GO:0020037">
    <property type="term" value="F:heme binding"/>
    <property type="evidence" value="ECO:0007669"/>
    <property type="project" value="InterPro"/>
</dbReference>
<dbReference type="PROSITE" id="PS51257">
    <property type="entry name" value="PROKAR_LIPOPROTEIN"/>
    <property type="match status" value="1"/>
</dbReference>
<evidence type="ECO:0000313" key="12">
    <source>
        <dbReference type="EMBL" id="KAA9333596.1"/>
    </source>
</evidence>
<dbReference type="GO" id="GO:0004130">
    <property type="term" value="F:cytochrome-c peroxidase activity"/>
    <property type="evidence" value="ECO:0007669"/>
    <property type="project" value="TreeGrafter"/>
</dbReference>
<comment type="PTM">
    <text evidence="8">Binds 2 heme groups per subunit.</text>
</comment>
<keyword evidence="3 9" id="KW-0479">Metal-binding</keyword>
<keyword evidence="7 9" id="KW-0408">Iron</keyword>
<feature type="binding site" description="axial binding residue" evidence="9">
    <location>
        <position position="227"/>
    </location>
    <ligand>
        <name>heme c</name>
        <dbReference type="ChEBI" id="CHEBI:61717"/>
        <label>2</label>
    </ligand>
    <ligandPart>
        <name>Fe</name>
        <dbReference type="ChEBI" id="CHEBI:18248"/>
    </ligandPart>
</feature>
<evidence type="ECO:0000256" key="2">
    <source>
        <dbReference type="ARBA" id="ARBA00022617"/>
    </source>
</evidence>
<evidence type="ECO:0000259" key="11">
    <source>
        <dbReference type="PROSITE" id="PS51007"/>
    </source>
</evidence>
<feature type="signal peptide" evidence="10">
    <location>
        <begin position="1"/>
        <end position="19"/>
    </location>
</feature>
<proteinExistence type="predicted"/>
<evidence type="ECO:0000256" key="6">
    <source>
        <dbReference type="ARBA" id="ARBA00023002"/>
    </source>
</evidence>
<evidence type="ECO:0000256" key="7">
    <source>
        <dbReference type="ARBA" id="ARBA00023004"/>
    </source>
</evidence>
<evidence type="ECO:0000256" key="8">
    <source>
        <dbReference type="PIRSR" id="PIRSR000294-1"/>
    </source>
</evidence>
<dbReference type="InterPro" id="IPR036909">
    <property type="entry name" value="Cyt_c-like_dom_sf"/>
</dbReference>
<evidence type="ECO:0000256" key="9">
    <source>
        <dbReference type="PIRSR" id="PIRSR000294-2"/>
    </source>
</evidence>
<dbReference type="InterPro" id="IPR051395">
    <property type="entry name" value="Cytochrome_c_Peroxidase/MauG"/>
</dbReference>
<sequence>MIRFGKYVWVGLVSLAGFAACTNSKMPAPEPEPFTVTAPANLGTSVPAPERNPFTREGVLLGRKLFYDPILSGNNKISCATCHLPEKAFSDGLALSTNGASGQALHRSAPPLQNLAWHKGWFWDGGAKDIESLNFGPIKHADEMAQNLTELVKELQNHSEYPRLFKAAFRTDTISTALLTRALAQFERTLISANSRYDKYVRNEGGKLSSQELEGLSLFRQKCASCHATDFFTDHDYHNNGLDNTYSEAHEALAWGRGRISEKPEDIGKYKTPTLRNIALTAPYMHDGRFKTLEEVLDHYRSGVKVSATLDARLQQNGKTGIEMTEEEKTRIIQFLQTLTDPEFTSNPDFSAPR</sequence>
<dbReference type="Pfam" id="PF03150">
    <property type="entry name" value="CCP_MauG"/>
    <property type="match status" value="1"/>
</dbReference>
<feature type="binding site" description="covalent" evidence="8">
    <location>
        <position position="82"/>
    </location>
    <ligand>
        <name>heme c</name>
        <dbReference type="ChEBI" id="CHEBI:61717"/>
        <label>1</label>
    </ligand>
</feature>
<evidence type="ECO:0000256" key="3">
    <source>
        <dbReference type="ARBA" id="ARBA00022723"/>
    </source>
</evidence>
<accession>A0A5N1IWR9</accession>
<dbReference type="GO" id="GO:0046872">
    <property type="term" value="F:metal ion binding"/>
    <property type="evidence" value="ECO:0007669"/>
    <property type="project" value="UniProtKB-KW"/>
</dbReference>
<keyword evidence="2 8" id="KW-0349">Heme</keyword>
<feature type="binding site" description="covalent" evidence="8">
    <location>
        <position position="79"/>
    </location>
    <ligand>
        <name>heme c</name>
        <dbReference type="ChEBI" id="CHEBI:61717"/>
        <label>1</label>
    </ligand>
</feature>
<reference evidence="12 13" key="1">
    <citation type="submission" date="2019-09" db="EMBL/GenBank/DDBJ databases">
        <title>Genome sequence of Adhaeribacter sp. M2.</title>
        <authorList>
            <person name="Srinivasan S."/>
        </authorList>
    </citation>
    <scope>NUCLEOTIDE SEQUENCE [LARGE SCALE GENOMIC DNA]</scope>
    <source>
        <strain evidence="12 13">M2</strain>
    </source>
</reference>
<feature type="chain" id="PRO_5025012552" evidence="10">
    <location>
        <begin position="20"/>
        <end position="354"/>
    </location>
</feature>
<dbReference type="AlphaFoldDB" id="A0A5N1IWR9"/>
<dbReference type="EMBL" id="VTWT01000005">
    <property type="protein sequence ID" value="KAA9333596.1"/>
    <property type="molecule type" value="Genomic_DNA"/>
</dbReference>
<feature type="binding site" description="covalent" evidence="8">
    <location>
        <position position="226"/>
    </location>
    <ligand>
        <name>heme c</name>
        <dbReference type="ChEBI" id="CHEBI:61717"/>
        <label>2</label>
    </ligand>
</feature>
<dbReference type="PANTHER" id="PTHR30600">
    <property type="entry name" value="CYTOCHROME C PEROXIDASE-RELATED"/>
    <property type="match status" value="1"/>
</dbReference>
<dbReference type="Gene3D" id="1.10.760.10">
    <property type="entry name" value="Cytochrome c-like domain"/>
    <property type="match status" value="2"/>
</dbReference>
<comment type="subcellular location">
    <subcellularLocation>
        <location evidence="1">Periplasm</location>
    </subcellularLocation>
</comment>
<feature type="domain" description="Cytochrome c" evidence="11">
    <location>
        <begin position="210"/>
        <end position="340"/>
    </location>
</feature>
<feature type="binding site" description="covalent" evidence="8">
    <location>
        <position position="223"/>
    </location>
    <ligand>
        <name>heme c</name>
        <dbReference type="ChEBI" id="CHEBI:61717"/>
        <label>2</label>
    </ligand>
</feature>
<dbReference type="InterPro" id="IPR026259">
    <property type="entry name" value="MauG/Cytc_peroxidase"/>
</dbReference>
<evidence type="ECO:0000256" key="4">
    <source>
        <dbReference type="ARBA" id="ARBA00022729"/>
    </source>
</evidence>
<dbReference type="Proteomes" id="UP000326570">
    <property type="component" value="Unassembled WGS sequence"/>
</dbReference>
<keyword evidence="13" id="KW-1185">Reference proteome</keyword>
<dbReference type="GO" id="GO:0009055">
    <property type="term" value="F:electron transfer activity"/>
    <property type="evidence" value="ECO:0007669"/>
    <property type="project" value="InterPro"/>
</dbReference>
<evidence type="ECO:0000256" key="10">
    <source>
        <dbReference type="SAM" id="SignalP"/>
    </source>
</evidence>
<dbReference type="InterPro" id="IPR004852">
    <property type="entry name" value="Di-haem_cyt_c_peroxidsae"/>
</dbReference>
<keyword evidence="4 10" id="KW-0732">Signal</keyword>
<dbReference type="SUPFAM" id="SSF46626">
    <property type="entry name" value="Cytochrome c"/>
    <property type="match status" value="2"/>
</dbReference>
<comment type="cofactor">
    <cofactor evidence="8">
        <name>heme</name>
        <dbReference type="ChEBI" id="CHEBI:30413"/>
    </cofactor>
    <text evidence="8">Binds 2 heme groups.</text>
</comment>
<keyword evidence="12" id="KW-0575">Peroxidase</keyword>
<comment type="caution">
    <text evidence="12">The sequence shown here is derived from an EMBL/GenBank/DDBJ whole genome shotgun (WGS) entry which is preliminary data.</text>
</comment>
<dbReference type="PIRSF" id="PIRSF000294">
    <property type="entry name" value="Cytochrome-c_peroxidase"/>
    <property type="match status" value="1"/>
</dbReference>
<dbReference type="InterPro" id="IPR009056">
    <property type="entry name" value="Cyt_c-like_dom"/>
</dbReference>
<evidence type="ECO:0000256" key="5">
    <source>
        <dbReference type="ARBA" id="ARBA00022764"/>
    </source>
</evidence>
<dbReference type="PANTHER" id="PTHR30600:SF10">
    <property type="entry name" value="BLL6722 PROTEIN"/>
    <property type="match status" value="1"/>
</dbReference>
<organism evidence="12 13">
    <name type="scientific">Adhaeribacter soli</name>
    <dbReference type="NCBI Taxonomy" id="2607655"/>
    <lineage>
        <taxon>Bacteria</taxon>
        <taxon>Pseudomonadati</taxon>
        <taxon>Bacteroidota</taxon>
        <taxon>Cytophagia</taxon>
        <taxon>Cytophagales</taxon>
        <taxon>Hymenobacteraceae</taxon>
        <taxon>Adhaeribacter</taxon>
    </lineage>
</organism>
<evidence type="ECO:0000256" key="1">
    <source>
        <dbReference type="ARBA" id="ARBA00004418"/>
    </source>
</evidence>
<protein>
    <submittedName>
        <fullName evidence="12">Cytochrome-c peroxidase</fullName>
    </submittedName>
</protein>
<dbReference type="PROSITE" id="PS51007">
    <property type="entry name" value="CYTC"/>
    <property type="match status" value="1"/>
</dbReference>